<dbReference type="Proteomes" id="UP001431783">
    <property type="component" value="Unassembled WGS sequence"/>
</dbReference>
<feature type="non-terminal residue" evidence="2">
    <location>
        <position position="1"/>
    </location>
</feature>
<organism evidence="2 3">
    <name type="scientific">Henosepilachna vigintioctopunctata</name>
    <dbReference type="NCBI Taxonomy" id="420089"/>
    <lineage>
        <taxon>Eukaryota</taxon>
        <taxon>Metazoa</taxon>
        <taxon>Ecdysozoa</taxon>
        <taxon>Arthropoda</taxon>
        <taxon>Hexapoda</taxon>
        <taxon>Insecta</taxon>
        <taxon>Pterygota</taxon>
        <taxon>Neoptera</taxon>
        <taxon>Endopterygota</taxon>
        <taxon>Coleoptera</taxon>
        <taxon>Polyphaga</taxon>
        <taxon>Cucujiformia</taxon>
        <taxon>Coccinelloidea</taxon>
        <taxon>Coccinellidae</taxon>
        <taxon>Epilachninae</taxon>
        <taxon>Epilachnini</taxon>
        <taxon>Henosepilachna</taxon>
    </lineage>
</organism>
<comment type="caution">
    <text evidence="2">The sequence shown here is derived from an EMBL/GenBank/DDBJ whole genome shotgun (WGS) entry which is preliminary data.</text>
</comment>
<feature type="compositionally biased region" description="Basic and acidic residues" evidence="1">
    <location>
        <begin position="44"/>
        <end position="58"/>
    </location>
</feature>
<evidence type="ECO:0000313" key="2">
    <source>
        <dbReference type="EMBL" id="KAK9870524.1"/>
    </source>
</evidence>
<dbReference type="EMBL" id="JARQZJ010000003">
    <property type="protein sequence ID" value="KAK9870524.1"/>
    <property type="molecule type" value="Genomic_DNA"/>
</dbReference>
<name>A0AAW1TTP2_9CUCU</name>
<feature type="region of interest" description="Disordered" evidence="1">
    <location>
        <begin position="37"/>
        <end position="71"/>
    </location>
</feature>
<feature type="compositionally biased region" description="Polar residues" evidence="1">
    <location>
        <begin position="59"/>
        <end position="71"/>
    </location>
</feature>
<sequence length="71" mass="7873">RVICSYFKESISIALYDQRIELKGTKKQEVFLRTDASHGNGISEAHEQGSDLNIETKKSSSGVSELTPQSE</sequence>
<dbReference type="AlphaFoldDB" id="A0AAW1TTP2"/>
<reference evidence="2 3" key="1">
    <citation type="submission" date="2023-03" db="EMBL/GenBank/DDBJ databases">
        <title>Genome insight into feeding habits of ladybird beetles.</title>
        <authorList>
            <person name="Li H.-S."/>
            <person name="Huang Y.-H."/>
            <person name="Pang H."/>
        </authorList>
    </citation>
    <scope>NUCLEOTIDE SEQUENCE [LARGE SCALE GENOMIC DNA]</scope>
    <source>
        <strain evidence="2">SYSU_2023b</strain>
        <tissue evidence="2">Whole body</tissue>
    </source>
</reference>
<evidence type="ECO:0000313" key="3">
    <source>
        <dbReference type="Proteomes" id="UP001431783"/>
    </source>
</evidence>
<keyword evidence="3" id="KW-1185">Reference proteome</keyword>
<accession>A0AAW1TTP2</accession>
<proteinExistence type="predicted"/>
<gene>
    <name evidence="2" type="ORF">WA026_008086</name>
</gene>
<evidence type="ECO:0000256" key="1">
    <source>
        <dbReference type="SAM" id="MobiDB-lite"/>
    </source>
</evidence>
<protein>
    <submittedName>
        <fullName evidence="2">Uncharacterized protein</fullName>
    </submittedName>
</protein>